<dbReference type="GO" id="GO:0016740">
    <property type="term" value="F:transferase activity"/>
    <property type="evidence" value="ECO:0007669"/>
    <property type="project" value="UniProtKB-KW"/>
</dbReference>
<protein>
    <recommendedName>
        <fullName evidence="3">N-acetyltransferase</fullName>
    </recommendedName>
</protein>
<evidence type="ECO:0000313" key="2">
    <source>
        <dbReference type="EMBL" id="GAH53614.1"/>
    </source>
</evidence>
<dbReference type="PROSITE" id="PS00101">
    <property type="entry name" value="HEXAPEP_TRANSFERASES"/>
    <property type="match status" value="1"/>
</dbReference>
<dbReference type="InterPro" id="IPR001451">
    <property type="entry name" value="Hexapep"/>
</dbReference>
<dbReference type="Gene3D" id="2.160.10.10">
    <property type="entry name" value="Hexapeptide repeat proteins"/>
    <property type="match status" value="1"/>
</dbReference>
<comment type="caution">
    <text evidence="2">The sequence shown here is derived from an EMBL/GenBank/DDBJ whole genome shotgun (WGS) entry which is preliminary data.</text>
</comment>
<dbReference type="PANTHER" id="PTHR43300">
    <property type="entry name" value="ACETYLTRANSFERASE"/>
    <property type="match status" value="1"/>
</dbReference>
<dbReference type="CDD" id="cd03358">
    <property type="entry name" value="LbH_WxcM_N_like"/>
    <property type="match status" value="1"/>
</dbReference>
<accession>X1HIG6</accession>
<name>X1HIG6_9ZZZZ</name>
<feature type="non-terminal residue" evidence="2">
    <location>
        <position position="173"/>
    </location>
</feature>
<organism evidence="2">
    <name type="scientific">marine sediment metagenome</name>
    <dbReference type="NCBI Taxonomy" id="412755"/>
    <lineage>
        <taxon>unclassified sequences</taxon>
        <taxon>metagenomes</taxon>
        <taxon>ecological metagenomes</taxon>
    </lineage>
</organism>
<dbReference type="InterPro" id="IPR011004">
    <property type="entry name" value="Trimer_LpxA-like_sf"/>
</dbReference>
<reference evidence="2" key="1">
    <citation type="journal article" date="2014" name="Front. Microbiol.">
        <title>High frequency of phylogenetically diverse reductive dehalogenase-homologous genes in deep subseafloor sedimentary metagenomes.</title>
        <authorList>
            <person name="Kawai M."/>
            <person name="Futagami T."/>
            <person name="Toyoda A."/>
            <person name="Takaki Y."/>
            <person name="Nishi S."/>
            <person name="Hori S."/>
            <person name="Arai W."/>
            <person name="Tsubouchi T."/>
            <person name="Morono Y."/>
            <person name="Uchiyama I."/>
            <person name="Ito T."/>
            <person name="Fujiyama A."/>
            <person name="Inagaki F."/>
            <person name="Takami H."/>
        </authorList>
    </citation>
    <scope>NUCLEOTIDE SEQUENCE</scope>
    <source>
        <strain evidence="2">Expedition CK06-06</strain>
    </source>
</reference>
<dbReference type="EMBL" id="BARU01020833">
    <property type="protein sequence ID" value="GAH53614.1"/>
    <property type="molecule type" value="Genomic_DNA"/>
</dbReference>
<gene>
    <name evidence="2" type="ORF">S03H2_34166</name>
</gene>
<sequence>MKRKKDYFVHESAYVDEPCEIGKGTKIWHFSHIMKGARIGENCIFGQNVNVAGGVVIGNNVKVQNNVSIYTGTIIEDDVFLGPSCVLTNVTNPRSQIVRHNLYEKTVFRRGATVGANATIVCGIELGRYSFVAAGAVVTEDVPDYALMMGVPAKRAGWISRHGIPLPQADADG</sequence>
<proteinExistence type="predicted"/>
<dbReference type="Pfam" id="PF14602">
    <property type="entry name" value="Hexapep_2"/>
    <property type="match status" value="1"/>
</dbReference>
<evidence type="ECO:0008006" key="3">
    <source>
        <dbReference type="Google" id="ProtNLM"/>
    </source>
</evidence>
<dbReference type="Pfam" id="PF00132">
    <property type="entry name" value="Hexapep"/>
    <property type="match status" value="2"/>
</dbReference>
<dbReference type="InterPro" id="IPR050179">
    <property type="entry name" value="Trans_hexapeptide_repeat"/>
</dbReference>
<dbReference type="AlphaFoldDB" id="X1HIG6"/>
<dbReference type="SUPFAM" id="SSF51161">
    <property type="entry name" value="Trimeric LpxA-like enzymes"/>
    <property type="match status" value="1"/>
</dbReference>
<dbReference type="PANTHER" id="PTHR43300:SF4">
    <property type="entry name" value="ACYL-[ACYL-CARRIER-PROTEIN]--UDP-N-ACETYLGLUCOSAMINE O-ACYLTRANSFERASE"/>
    <property type="match status" value="1"/>
</dbReference>
<evidence type="ECO:0000256" key="1">
    <source>
        <dbReference type="ARBA" id="ARBA00022679"/>
    </source>
</evidence>
<dbReference type="InterPro" id="IPR018357">
    <property type="entry name" value="Hexapep_transf_CS"/>
</dbReference>
<keyword evidence="1" id="KW-0808">Transferase</keyword>